<gene>
    <name evidence="2" type="ORF">FEA53_12290</name>
    <name evidence="1" type="ORF">FEB89_12040</name>
</gene>
<name>A0A547EJS6_MANHA</name>
<dbReference type="Proteomes" id="UP000318394">
    <property type="component" value="Unassembled WGS sequence"/>
</dbReference>
<organism evidence="2 3">
    <name type="scientific">Mannheimia haemolytica</name>
    <name type="common">Pasteurella haemolytica</name>
    <dbReference type="NCBI Taxonomy" id="75985"/>
    <lineage>
        <taxon>Bacteria</taxon>
        <taxon>Pseudomonadati</taxon>
        <taxon>Pseudomonadota</taxon>
        <taxon>Gammaproteobacteria</taxon>
        <taxon>Pasteurellales</taxon>
        <taxon>Pasteurellaceae</taxon>
        <taxon>Mannheimia</taxon>
    </lineage>
</organism>
<dbReference type="KEGG" id="mhay:VK67_09095"/>
<reference evidence="3 4" key="1">
    <citation type="journal article" date="2019" name="Vet. Microbiol.">
        <title>Genetic characterization of susceptible and multi-drug resistant Mannheimia haemolytica isolated from high-risk stocker calves prior to and after antimicrobial metaphylaxis.</title>
        <authorList>
            <person name="Snyder E.R."/>
            <person name="Alvarez-Narvaez S."/>
            <person name="Credille B.C."/>
        </authorList>
    </citation>
    <scope>NUCLEOTIDE SEQUENCE [LARGE SCALE GENOMIC DNA]</scope>
    <source>
        <strain evidence="2 3">UGA-R5-128-1</strain>
        <strain evidence="1 4">UGA-R7-163-1</strain>
    </source>
</reference>
<keyword evidence="4" id="KW-1185">Reference proteome</keyword>
<dbReference type="EMBL" id="VAJI01000037">
    <property type="protein sequence ID" value="TRB35009.1"/>
    <property type="molecule type" value="Genomic_DNA"/>
</dbReference>
<proteinExistence type="predicted"/>
<evidence type="ECO:0000313" key="4">
    <source>
        <dbReference type="Proteomes" id="UP000318394"/>
    </source>
</evidence>
<dbReference type="KEGG" id="mhaq:WC39_09095"/>
<protein>
    <recommendedName>
        <fullName evidence="5">Transposase</fullName>
    </recommendedName>
</protein>
<dbReference type="Proteomes" id="UP000315164">
    <property type="component" value="Unassembled WGS sequence"/>
</dbReference>
<evidence type="ECO:0000313" key="3">
    <source>
        <dbReference type="Proteomes" id="UP000315164"/>
    </source>
</evidence>
<dbReference type="OrthoDB" id="5682419at2"/>
<sequence>MFQYAILIIFPLCRTITNELSMEKQIYNRRKTLFGNEETAALYYAAKDIIFEYEIYKPYSIYDDETISSLTLFNCFRYSKNKITHQIQVEYFCFDKKQWIKEVHKYSKGGFKRCVNIPFFRFSKFFLNNAQRTAFSYVTHYIKKHSYAYSKADNIQELLVKFFSRKQPVMQSAFNHQKRIVKWLWAEFWDKNIISMTLRIDGYRNANLWHYLRYQSRIEVLYKIANEHPNLLPLLAYVKPEYWKCSDLFSYQNWVRSRDKQPFILYAKCQDKMLCESKGQWRWLKKQSRIVVDQCFLHVNQWQLLTEIQMPFKIPVCVICFILTNFSMISCELDRSRQRRLLSIFIQYIYHYWKDNGFRQLKIHLSHLRVLFQDIEDYMIHEGYLHGIPQTWQHLVYHLNLINSNTSKVEPAQFASAMN</sequence>
<evidence type="ECO:0008006" key="5">
    <source>
        <dbReference type="Google" id="ProtNLM"/>
    </source>
</evidence>
<evidence type="ECO:0000313" key="2">
    <source>
        <dbReference type="EMBL" id="TRB72366.1"/>
    </source>
</evidence>
<dbReference type="EMBL" id="VAJB01000039">
    <property type="protein sequence ID" value="TRB72366.1"/>
    <property type="molecule type" value="Genomic_DNA"/>
</dbReference>
<dbReference type="AlphaFoldDB" id="A0A547EJS6"/>
<comment type="caution">
    <text evidence="2">The sequence shown here is derived from an EMBL/GenBank/DDBJ whole genome shotgun (WGS) entry which is preliminary data.</text>
</comment>
<accession>A0A547EJS6</accession>
<evidence type="ECO:0000313" key="1">
    <source>
        <dbReference type="EMBL" id="TRB35009.1"/>
    </source>
</evidence>